<protein>
    <submittedName>
        <fullName evidence="2">Uncharacterized protein</fullName>
    </submittedName>
</protein>
<evidence type="ECO:0000313" key="3">
    <source>
        <dbReference type="Proteomes" id="UP000657372"/>
    </source>
</evidence>
<keyword evidence="3" id="KW-1185">Reference proteome</keyword>
<dbReference type="EMBL" id="JADOEL010000015">
    <property type="protein sequence ID" value="MBF8179146.1"/>
    <property type="molecule type" value="Genomic_DNA"/>
</dbReference>
<sequence>MSRHHGPSERDRTLPFGIPADWTPEQAFAVVELLDQLRELIYTHYLHQIQDQMRADRQSVTHRPRNDDPPF</sequence>
<feature type="region of interest" description="Disordered" evidence="1">
    <location>
        <begin position="52"/>
        <end position="71"/>
    </location>
</feature>
<name>A0ABS0EWD8_9BURK</name>
<comment type="caution">
    <text evidence="2">The sequence shown here is derived from an EMBL/GenBank/DDBJ whole genome shotgun (WGS) entry which is preliminary data.</text>
</comment>
<feature type="compositionally biased region" description="Basic and acidic residues" evidence="1">
    <location>
        <begin position="53"/>
        <end position="71"/>
    </location>
</feature>
<evidence type="ECO:0000256" key="1">
    <source>
        <dbReference type="SAM" id="MobiDB-lite"/>
    </source>
</evidence>
<proteinExistence type="predicted"/>
<reference evidence="2 3" key="1">
    <citation type="submission" date="2020-11" db="EMBL/GenBank/DDBJ databases">
        <title>WGS of Herminiimonas contaminans strain Marseille-Q4544 isolated from planarians Schmidtea mediterranea.</title>
        <authorList>
            <person name="Kangale L."/>
        </authorList>
    </citation>
    <scope>NUCLEOTIDE SEQUENCE [LARGE SCALE GENOMIC DNA]</scope>
    <source>
        <strain evidence="2 3">Marseille-Q4544</strain>
    </source>
</reference>
<accession>A0ABS0EWD8</accession>
<gene>
    <name evidence="2" type="ORF">IXC47_15790</name>
</gene>
<evidence type="ECO:0000313" key="2">
    <source>
        <dbReference type="EMBL" id="MBF8179146.1"/>
    </source>
</evidence>
<organism evidence="2 3">
    <name type="scientific">Herminiimonas contaminans</name>
    <dbReference type="NCBI Taxonomy" id="1111140"/>
    <lineage>
        <taxon>Bacteria</taxon>
        <taxon>Pseudomonadati</taxon>
        <taxon>Pseudomonadota</taxon>
        <taxon>Betaproteobacteria</taxon>
        <taxon>Burkholderiales</taxon>
        <taxon>Oxalobacteraceae</taxon>
        <taxon>Herminiimonas</taxon>
    </lineage>
</organism>
<dbReference type="Proteomes" id="UP000657372">
    <property type="component" value="Unassembled WGS sequence"/>
</dbReference>
<dbReference type="RefSeq" id="WP_195876258.1">
    <property type="nucleotide sequence ID" value="NZ_JADOEL010000015.1"/>
</dbReference>